<dbReference type="Pfam" id="PF20073">
    <property type="entry name" value="DUF6469"/>
    <property type="match status" value="1"/>
</dbReference>
<dbReference type="PANTHER" id="PTHR10887">
    <property type="entry name" value="DNA2/NAM7 HELICASE FAMILY"/>
    <property type="match status" value="1"/>
</dbReference>
<accession>A0A8B8MIC5</accession>
<dbReference type="Pfam" id="PF13086">
    <property type="entry name" value="AAA_11"/>
    <property type="match status" value="1"/>
</dbReference>
<sequence>MSLCFVCLVCKNKEKLGKHVVSLIIDQQGARMNTTCNTTGGNLEHASLLNIVFSWTLNDVLNKNLIKHQVRKIPQTFLSTKDYMNSFIPALIEETHCDLASSLISVSQAPCCEIRTIDWSKDFKPPNNLFYQITLKSTIDDLKNVGKYEPEVGDIFAFTNVRPRSIEDLNKPLRCYHIAFVRGPKDLYTDEIPILSSMSMENDMKSDLRSNKAQKLYAVYLLNMITNLRICKALNSQLEGASMNIVKKVLKVEHSTSGENCHICLTGENHNRAYSIAQNIINTQNLNESQKDAILSCVTMKKCPHHNDTIKLIWGPPGTGKTKTVASMLFSLHKQKTRTLTCAPTNTAVLAVASRLHSLVKDSLKHDTYGLGDIVLFGNSSRMKIDTYKGLGEVFLDNRVKDLLHCFSPVTGLKHYLQLMINFLKDPEVEYGLYKVGVSVDLMSLEEFAKQNGCNVGPSYRSYKRRVEKSHAPMILEQFVEKRYPHISEQYLLYKDERMLSAGMTIEQFVKHKFSFIGEKLKLFMKILYTHSPTSFIPLKVVKSMLRALKLLKSLEISMHQNKSKQTLPDCEDGESILRRFGWLGFKREKCLRILSSISQSISFPNLRTKKGISTFCLMNACLVFCTASSSSKLHTEGMRKFKFLVIDEAAQLKECESAIPLQLPGVHRCILIGDERQLPAMVKSKIADKAEFGRSLFERLALLGYKRHMLNFQYRMHPSISMFPSKEFYEEQLSDAHNVKEKSYNKRFLEGKMYTSYSFINISKGKEQFNHEYSLKNKVEAAAISEIIGSLKKEFVRTRKKVSIGIISPYKAQVFEIQERIKHYISVSDSYFSVSVRSVDGFQGGEEDIIILSTVRCNGSGKVGFLSNRQRANVALTRAKYCLWILGNAATLINSDSVWRKLVLDAKQRDCFHNAAEDKKLGQAIEDALFEIELLEEPESPFKKLSLRDKYKKATTSSRPRNRGGD</sequence>
<dbReference type="InterPro" id="IPR027417">
    <property type="entry name" value="P-loop_NTPase"/>
</dbReference>
<dbReference type="FunFam" id="3.40.50.300:FF:000326">
    <property type="entry name" value="P-loop containing nucleoside triphosphate hydrolase"/>
    <property type="match status" value="1"/>
</dbReference>
<dbReference type="InterPro" id="IPR047187">
    <property type="entry name" value="SF1_C_Upf1"/>
</dbReference>
<dbReference type="GO" id="GO:0004386">
    <property type="term" value="F:helicase activity"/>
    <property type="evidence" value="ECO:0007669"/>
    <property type="project" value="UniProtKB-KW"/>
</dbReference>
<keyword evidence="2" id="KW-0378">Hydrolase</keyword>
<dbReference type="OrthoDB" id="6513042at2759"/>
<keyword evidence="3" id="KW-0347">Helicase</keyword>
<organism evidence="8 9">
    <name type="scientific">Abrus precatorius</name>
    <name type="common">Indian licorice</name>
    <name type="synonym">Glycine abrus</name>
    <dbReference type="NCBI Taxonomy" id="3816"/>
    <lineage>
        <taxon>Eukaryota</taxon>
        <taxon>Viridiplantae</taxon>
        <taxon>Streptophyta</taxon>
        <taxon>Embryophyta</taxon>
        <taxon>Tracheophyta</taxon>
        <taxon>Spermatophyta</taxon>
        <taxon>Magnoliopsida</taxon>
        <taxon>eudicotyledons</taxon>
        <taxon>Gunneridae</taxon>
        <taxon>Pentapetalae</taxon>
        <taxon>rosids</taxon>
        <taxon>fabids</taxon>
        <taxon>Fabales</taxon>
        <taxon>Fabaceae</taxon>
        <taxon>Papilionoideae</taxon>
        <taxon>50 kb inversion clade</taxon>
        <taxon>NPAAA clade</taxon>
        <taxon>indigoferoid/millettioid clade</taxon>
        <taxon>Abreae</taxon>
        <taxon>Abrus</taxon>
    </lineage>
</organism>
<dbReference type="SUPFAM" id="SSF52540">
    <property type="entry name" value="P-loop containing nucleoside triphosphate hydrolases"/>
    <property type="match status" value="1"/>
</dbReference>
<feature type="domain" description="DNA2/NAM7 helicase-like C-terminal" evidence="6">
    <location>
        <begin position="694"/>
        <end position="890"/>
    </location>
</feature>
<evidence type="ECO:0000256" key="4">
    <source>
        <dbReference type="ARBA" id="ARBA00022840"/>
    </source>
</evidence>
<evidence type="ECO:0000259" key="5">
    <source>
        <dbReference type="Pfam" id="PF13086"/>
    </source>
</evidence>
<dbReference type="InterPro" id="IPR041677">
    <property type="entry name" value="DNA2/NAM7_AAA_11"/>
</dbReference>
<evidence type="ECO:0000256" key="2">
    <source>
        <dbReference type="ARBA" id="ARBA00022801"/>
    </source>
</evidence>
<dbReference type="Gene3D" id="3.40.50.300">
    <property type="entry name" value="P-loop containing nucleotide triphosphate hydrolases"/>
    <property type="match status" value="2"/>
</dbReference>
<dbReference type="InterPro" id="IPR045529">
    <property type="entry name" value="DUF6469"/>
</dbReference>
<gene>
    <name evidence="9" type="primary">LOC113874453</name>
</gene>
<dbReference type="InterPro" id="IPR041679">
    <property type="entry name" value="DNA2/NAM7-like_C"/>
</dbReference>
<evidence type="ECO:0000256" key="1">
    <source>
        <dbReference type="ARBA" id="ARBA00022741"/>
    </source>
</evidence>
<reference evidence="8" key="1">
    <citation type="journal article" date="2019" name="Toxins">
        <title>Detection of Abrin-Like and Prepropulchellin-Like Toxin Genes and Transcripts Using Whole Genome Sequencing and Full-Length Transcript Sequencing of Abrus precatorius.</title>
        <authorList>
            <person name="Hovde B.T."/>
            <person name="Daligault H.E."/>
            <person name="Hanschen E.R."/>
            <person name="Kunde Y.A."/>
            <person name="Johnson M.B."/>
            <person name="Starkenburg S.R."/>
            <person name="Johnson S.L."/>
        </authorList>
    </citation>
    <scope>NUCLEOTIDE SEQUENCE [LARGE SCALE GENOMIC DNA]</scope>
</reference>
<dbReference type="GeneID" id="113874453"/>
<evidence type="ECO:0000313" key="8">
    <source>
        <dbReference type="Proteomes" id="UP000694853"/>
    </source>
</evidence>
<dbReference type="GO" id="GO:0005694">
    <property type="term" value="C:chromosome"/>
    <property type="evidence" value="ECO:0007669"/>
    <property type="project" value="UniProtKB-ARBA"/>
</dbReference>
<name>A0A8B8MIC5_ABRPR</name>
<evidence type="ECO:0000259" key="7">
    <source>
        <dbReference type="Pfam" id="PF20073"/>
    </source>
</evidence>
<reference evidence="9" key="2">
    <citation type="submission" date="2025-08" db="UniProtKB">
        <authorList>
            <consortium name="RefSeq"/>
        </authorList>
    </citation>
    <scope>IDENTIFICATION</scope>
    <source>
        <tissue evidence="9">Young leaves</tissue>
    </source>
</reference>
<proteinExistence type="predicted"/>
<dbReference type="RefSeq" id="XP_027368476.1">
    <property type="nucleotide sequence ID" value="XM_027512675.1"/>
</dbReference>
<dbReference type="Proteomes" id="UP000694853">
    <property type="component" value="Unplaced"/>
</dbReference>
<evidence type="ECO:0000313" key="9">
    <source>
        <dbReference type="RefSeq" id="XP_027368476.1"/>
    </source>
</evidence>
<dbReference type="GO" id="GO:0005524">
    <property type="term" value="F:ATP binding"/>
    <property type="evidence" value="ECO:0007669"/>
    <property type="project" value="UniProtKB-KW"/>
</dbReference>
<keyword evidence="4" id="KW-0067">ATP-binding</keyword>
<dbReference type="CDD" id="cd18808">
    <property type="entry name" value="SF1_C_Upf1"/>
    <property type="match status" value="1"/>
</dbReference>
<protein>
    <submittedName>
        <fullName evidence="9">Uncharacterized protein LOC113874453</fullName>
    </submittedName>
</protein>
<dbReference type="GO" id="GO:0016787">
    <property type="term" value="F:hydrolase activity"/>
    <property type="evidence" value="ECO:0007669"/>
    <property type="project" value="UniProtKB-KW"/>
</dbReference>
<dbReference type="Pfam" id="PF13087">
    <property type="entry name" value="AAA_12"/>
    <property type="match status" value="1"/>
</dbReference>
<dbReference type="InterPro" id="IPR045055">
    <property type="entry name" value="DNA2/NAM7-like"/>
</dbReference>
<evidence type="ECO:0000259" key="6">
    <source>
        <dbReference type="Pfam" id="PF13087"/>
    </source>
</evidence>
<feature type="domain" description="DNA2/NAM7 helicase helicase" evidence="5">
    <location>
        <begin position="285"/>
        <end position="686"/>
    </location>
</feature>
<feature type="domain" description="DUF6469" evidence="7">
    <location>
        <begin position="122"/>
        <end position="235"/>
    </location>
</feature>
<dbReference type="PANTHER" id="PTHR10887:SF522">
    <property type="entry name" value="P-LOOP CONTAINING NUCLEOSIDE TRIPHOSPHATE HYDROLASES SUPERFAMILY PROTEIN"/>
    <property type="match status" value="1"/>
</dbReference>
<dbReference type="AlphaFoldDB" id="A0A8B8MIC5"/>
<keyword evidence="8" id="KW-1185">Reference proteome</keyword>
<dbReference type="KEGG" id="aprc:113874453"/>
<keyword evidence="1" id="KW-0547">Nucleotide-binding</keyword>
<evidence type="ECO:0000256" key="3">
    <source>
        <dbReference type="ARBA" id="ARBA00022806"/>
    </source>
</evidence>